<dbReference type="PANTHER" id="PTHR24123:SF33">
    <property type="entry name" value="PROTEIN HOS4"/>
    <property type="match status" value="1"/>
</dbReference>
<reference evidence="5" key="1">
    <citation type="submission" date="2015-01" db="EMBL/GenBank/DDBJ databases">
        <authorList>
            <person name="Durling Mikael"/>
        </authorList>
    </citation>
    <scope>NUCLEOTIDE SEQUENCE</scope>
</reference>
<dbReference type="EMBL" id="CDPU01000031">
    <property type="protein sequence ID" value="CEO52821.1"/>
    <property type="molecule type" value="Genomic_DNA"/>
</dbReference>
<dbReference type="InterPro" id="IPR027417">
    <property type="entry name" value="P-loop_NTPase"/>
</dbReference>
<evidence type="ECO:0000313" key="5">
    <source>
        <dbReference type="EMBL" id="CEO52821.1"/>
    </source>
</evidence>
<accession>A0A0B7KDR8</accession>
<keyword evidence="1" id="KW-0677">Repeat</keyword>
<dbReference type="InterPro" id="IPR002110">
    <property type="entry name" value="Ankyrin_rpt"/>
</dbReference>
<proteinExistence type="predicted"/>
<dbReference type="InterPro" id="IPR051165">
    <property type="entry name" value="Multifunctional_ANK_Repeat"/>
</dbReference>
<organism evidence="5">
    <name type="scientific">Bionectria ochroleuca</name>
    <name type="common">Gliocladium roseum</name>
    <dbReference type="NCBI Taxonomy" id="29856"/>
    <lineage>
        <taxon>Eukaryota</taxon>
        <taxon>Fungi</taxon>
        <taxon>Dikarya</taxon>
        <taxon>Ascomycota</taxon>
        <taxon>Pezizomycotina</taxon>
        <taxon>Sordariomycetes</taxon>
        <taxon>Hypocreomycetidae</taxon>
        <taxon>Hypocreales</taxon>
        <taxon>Bionectriaceae</taxon>
        <taxon>Clonostachys</taxon>
    </lineage>
</organism>
<dbReference type="Pfam" id="PF00023">
    <property type="entry name" value="Ank"/>
    <property type="match status" value="2"/>
</dbReference>
<dbReference type="SMART" id="SM00248">
    <property type="entry name" value="ANK"/>
    <property type="match status" value="16"/>
</dbReference>
<name>A0A0B7KDR8_BIOOC</name>
<dbReference type="PRINTS" id="PR01415">
    <property type="entry name" value="ANKYRIN"/>
</dbReference>
<keyword evidence="2 3" id="KW-0040">ANK repeat</keyword>
<feature type="repeat" description="ANK" evidence="3">
    <location>
        <begin position="1548"/>
        <end position="1580"/>
    </location>
</feature>
<evidence type="ECO:0000256" key="1">
    <source>
        <dbReference type="ARBA" id="ARBA00022737"/>
    </source>
</evidence>
<dbReference type="SUPFAM" id="SSF52540">
    <property type="entry name" value="P-loop containing nucleoside triphosphate hydrolases"/>
    <property type="match status" value="1"/>
</dbReference>
<dbReference type="PROSITE" id="PS50088">
    <property type="entry name" value="ANK_REPEAT"/>
    <property type="match status" value="4"/>
</dbReference>
<dbReference type="Pfam" id="PF12796">
    <property type="entry name" value="Ank_2"/>
    <property type="match status" value="2"/>
</dbReference>
<sequence>MADPLSVSASIAGIISLADIVFRYVFHYTRAAAGAKDEIQALSTEIHDLGGVLRHLDALCRTFETEPNQGFDPSLRLHCLFQIQGTFDKIEKRLRKSTEAFNKRAKLIELREKLKWPFSSSETKDLLAKLSRYKETLTLAASVDTINELQLFLTKQIEQGQKIDRLGRKLDAIQACVEIPIKIMLDDRKRNVLDFFLKPETNPQINLDQSIKLRYPTTGRWLSNDETYQSWLDSPGSRLWLNGLAGGGKTILAGAVIQDALSASSADVGVAFFFCDYKKEATLTPVNILGGLASQLARQKDEFFDILQGYYEELHPVRGLNKLADADELRARLCSMAEELNNLIIVVDGIDECGDRTSDVLEMLVELADTADNVTIALFSRYEVGIQDYLQNFEQIPITAHTEDLRDYVRAELEQRTQSGRLSLYNMDLKNEIGEELVRRANGMFRWVVCQLDYLCEFSTDDDRREALKELPPTLHESYTRLLVRIYGRPLKVRKMVQMCLHFIAFFPWSLSIQELCQAVSVPENAGVSLSESRMVRERDILRECSSLIRISAHGEGFEFAHFTVQEYLQDSSLLRAPGLETFHISKRKSNSILATQCVRFLQLKNFDRQPSKTAVWPVYKMLRTMSYPFYDKAAIAWPILSRERLESEELLDAVKSLFHPFRTSFFHPWAENLIDYVMEGMHLGIGYWQFSRKRFNSTLQGSYSPAEIIEDGIKPLHISAILNIPEITAFLLSKEDKTVVHAKSQLGTPLYLAEASILGIPIRFNNDDESFSFNADLCAVSRRREETISHLAKAGADFAMLSDNSEIFCKASIIGFRLKSFDSSLQLLKAGFVPSDHDIRTFARFLSSTHSKQEDHELELSFLEILGYLKNSHAYNSTWGFELGKCLWSACVESNFSFTKHPELTDTRISLSRETLMGKIATAIKIDDVEQLRVCLQDPRASIADNGHGGTLLHDAVYESALSCTRLLLSLKSNPSAIDDEGQSPVHGCRFLEDVEILKLLVEYNTDVFSQDILGQNAWHYYAVNEGFHVSILDILLKIAMERELESLLVEDADGFTPLELCFEEDLMDEEIVLFIGYCDKIPNFWQDHRCVFPIAARRGYKSVLKKLMDLNVIPKAIGPNEMSPLHELGRWADLETVTILKTLYPAACQLRVGDHTPLEHYLNNILCGPKCASSGEVFIPDKSVIHSLYCKPPSESSQIDSTESWKFTCRLLAQCIQSCVRCTQHIVTKHNQVIGKSIIEVMMDLGAMKDYESLVGLSGVKLLFEAVLVARKNNSTFVYNSQQFITMNTFKKAISSSQYWEPNSPWAIEFLRETIMCKDLAAVEYLLGNGLDLHQRLGTGTTIEYVCSGFIARWLCNNENGKALFQCLLNHSDPERLKGWDYKGLTLLHRVATQSNEPGLRWVIHKLVEMGLDINAFNSSPEIGLYERRPSLFYHIYQESPFGASVLLELGADPNLTTAAPNEWNSIMLAAFRGYTSVLNAALASSKKSGLKIRWEAPFPIIISTKDSQVEHGCTAIYAACFGGHLDCVKFFNEQRLLSLESLNSSQKTPLHFCAIRGFADIIKYLVAAGAKIDRKDTNGDTPLHLAAREGQIQTVKLLVELGATDGINKRFKSPALLASEFGHQEIAQFLEQEFGMMSHRESHQITAMSQIQEETLLGKLYPAIKNGNIEMCRLLLTEKCPLNTKISPYDCNPLQYSMSENQPEIAKMLLDHGASTLSNAWIIKNEYLAHCNYSIAVSAFSGEMLLPLLPNILSRFLEEGGDFLQLTNSLGPIPRALRSRNIQGVRTILEFLSENSVQISRRSQLEPQEVVPSILNRLYEFDQDGWGPSTPLLYATFYDLVELMQLLLENGADPDALDSDDDSPFAVVQSSPAARLLVEWNASIPPFMIIANMKTISKQLEFIIKPGKTASASQNALRIALNHVLGRSISCQTYYRESIDVDNWGFVRDLELVGISLHDQRFGDTCLINALLQGNHRQEYFLNSPHLLDQLEPFNWLVMATAYVPPFLNKSFRHYSRRLTRDNFQKWANLQPETGWSPLCRAAIFGNVLIIKNCLSLGAEIDFEGCPLGSALMAASTCGQLEAVKVLVKHGSAISYTGKEGTMSALSVARSKTVRRFLLVGQFQKPRGIGDADPRNNSSDDKSLKFWSGIAQARLRLDTISQGPETSKLDYAIALGRIKLDMRGRVASIIDGVQYCGSDGSIAMIKNAGPKMYWE</sequence>
<gene>
    <name evidence="5" type="ORF">BN869_000008879_1</name>
</gene>
<dbReference type="InterPro" id="IPR036770">
    <property type="entry name" value="Ankyrin_rpt-contain_sf"/>
</dbReference>
<evidence type="ECO:0000256" key="3">
    <source>
        <dbReference type="PROSITE-ProRule" id="PRU00023"/>
    </source>
</evidence>
<dbReference type="Gene3D" id="1.25.40.20">
    <property type="entry name" value="Ankyrin repeat-containing domain"/>
    <property type="match status" value="5"/>
</dbReference>
<feature type="repeat" description="ANK" evidence="3">
    <location>
        <begin position="1581"/>
        <end position="1613"/>
    </location>
</feature>
<feature type="repeat" description="ANK" evidence="3">
    <location>
        <begin position="1385"/>
        <end position="1421"/>
    </location>
</feature>
<dbReference type="Gene3D" id="3.40.50.300">
    <property type="entry name" value="P-loop containing nucleotide triphosphate hydrolases"/>
    <property type="match status" value="1"/>
</dbReference>
<dbReference type="PROSITE" id="PS50297">
    <property type="entry name" value="ANK_REP_REGION"/>
    <property type="match status" value="3"/>
</dbReference>
<dbReference type="SUPFAM" id="SSF48403">
    <property type="entry name" value="Ankyrin repeat"/>
    <property type="match status" value="4"/>
</dbReference>
<protein>
    <recommendedName>
        <fullName evidence="4">Nephrocystin 3-like N-terminal domain-containing protein</fullName>
    </recommendedName>
</protein>
<evidence type="ECO:0000256" key="2">
    <source>
        <dbReference type="ARBA" id="ARBA00023043"/>
    </source>
</evidence>
<feature type="domain" description="Nephrocystin 3-like N-terminal" evidence="4">
    <location>
        <begin position="218"/>
        <end position="381"/>
    </location>
</feature>
<dbReference type="Pfam" id="PF24883">
    <property type="entry name" value="NPHP3_N"/>
    <property type="match status" value="1"/>
</dbReference>
<feature type="repeat" description="ANK" evidence="3">
    <location>
        <begin position="1830"/>
        <end position="1862"/>
    </location>
</feature>
<dbReference type="InterPro" id="IPR056884">
    <property type="entry name" value="NPHP3-like_N"/>
</dbReference>
<evidence type="ECO:0000259" key="4">
    <source>
        <dbReference type="Pfam" id="PF24883"/>
    </source>
</evidence>
<dbReference type="PANTHER" id="PTHR24123">
    <property type="entry name" value="ANKYRIN REPEAT-CONTAINING"/>
    <property type="match status" value="1"/>
</dbReference>